<gene>
    <name evidence="2" type="ORF">GALL_526760</name>
</gene>
<accession>A0A1J5P2H1</accession>
<proteinExistence type="predicted"/>
<dbReference type="EMBL" id="MLJW01007081">
    <property type="protein sequence ID" value="OIQ65761.1"/>
    <property type="molecule type" value="Genomic_DNA"/>
</dbReference>
<comment type="caution">
    <text evidence="2">The sequence shown here is derived from an EMBL/GenBank/DDBJ whole genome shotgun (WGS) entry which is preliminary data.</text>
</comment>
<protein>
    <submittedName>
        <fullName evidence="2">Uncharacterized protein</fullName>
    </submittedName>
</protein>
<dbReference type="AlphaFoldDB" id="A0A1J5P2H1"/>
<organism evidence="2">
    <name type="scientific">mine drainage metagenome</name>
    <dbReference type="NCBI Taxonomy" id="410659"/>
    <lineage>
        <taxon>unclassified sequences</taxon>
        <taxon>metagenomes</taxon>
        <taxon>ecological metagenomes</taxon>
    </lineage>
</organism>
<evidence type="ECO:0000256" key="1">
    <source>
        <dbReference type="SAM" id="MobiDB-lite"/>
    </source>
</evidence>
<reference evidence="2" key="1">
    <citation type="submission" date="2016-10" db="EMBL/GenBank/DDBJ databases">
        <title>Sequence of Gallionella enrichment culture.</title>
        <authorList>
            <person name="Poehlein A."/>
            <person name="Muehling M."/>
            <person name="Daniel R."/>
        </authorList>
    </citation>
    <scope>NUCLEOTIDE SEQUENCE</scope>
</reference>
<name>A0A1J5P2H1_9ZZZZ</name>
<sequence>MGLNSAVVTDVAMFHLERKSQAGSAQAWRMNLTLSNAWVHEKRWAETTQSHPLRNGPAYDLSDMTRATA</sequence>
<evidence type="ECO:0000313" key="2">
    <source>
        <dbReference type="EMBL" id="OIQ65761.1"/>
    </source>
</evidence>
<feature type="region of interest" description="Disordered" evidence="1">
    <location>
        <begin position="47"/>
        <end position="69"/>
    </location>
</feature>